<accession>A0A8H3LQC4</accession>
<comment type="caution">
    <text evidence="3">The sequence shown here is derived from an EMBL/GenBank/DDBJ whole genome shotgun (WGS) entry which is preliminary data.</text>
</comment>
<name>A0A8H3LQC4_9GLOM</name>
<evidence type="ECO:0000313" key="3">
    <source>
        <dbReference type="EMBL" id="GES90241.1"/>
    </source>
</evidence>
<dbReference type="OrthoDB" id="2335520at2759"/>
<gene>
    <name evidence="3" type="ORF">RCL2_001710200</name>
</gene>
<feature type="compositionally biased region" description="Polar residues" evidence="1">
    <location>
        <begin position="236"/>
        <end position="272"/>
    </location>
</feature>
<evidence type="ECO:0000256" key="2">
    <source>
        <dbReference type="SAM" id="Phobius"/>
    </source>
</evidence>
<dbReference type="AlphaFoldDB" id="A0A8H3LQC4"/>
<dbReference type="EMBL" id="BLAL01000194">
    <property type="protein sequence ID" value="GES90241.1"/>
    <property type="molecule type" value="Genomic_DNA"/>
</dbReference>
<dbReference type="Proteomes" id="UP000615446">
    <property type="component" value="Unassembled WGS sequence"/>
</dbReference>
<keyword evidence="2" id="KW-0812">Transmembrane</keyword>
<keyword evidence="2" id="KW-0472">Membrane</keyword>
<organism evidence="3 4">
    <name type="scientific">Rhizophagus clarus</name>
    <dbReference type="NCBI Taxonomy" id="94130"/>
    <lineage>
        <taxon>Eukaryota</taxon>
        <taxon>Fungi</taxon>
        <taxon>Fungi incertae sedis</taxon>
        <taxon>Mucoromycota</taxon>
        <taxon>Glomeromycotina</taxon>
        <taxon>Glomeromycetes</taxon>
        <taxon>Glomerales</taxon>
        <taxon>Glomeraceae</taxon>
        <taxon>Rhizophagus</taxon>
    </lineage>
</organism>
<proteinExistence type="predicted"/>
<keyword evidence="2" id="KW-1133">Transmembrane helix</keyword>
<evidence type="ECO:0000256" key="1">
    <source>
        <dbReference type="SAM" id="MobiDB-lite"/>
    </source>
</evidence>
<feature type="transmembrane region" description="Helical" evidence="2">
    <location>
        <begin position="280"/>
        <end position="298"/>
    </location>
</feature>
<protein>
    <submittedName>
        <fullName evidence="3">Uncharacterized protein</fullName>
    </submittedName>
</protein>
<sequence length="534" mass="62839">MCFYYIISKILSIWELPLIINIKNKNMSKKYGFQYQYITNSFSLKGILDITRKSSIISLNRLKKHQIDTKSLIKRLTKTSYNKNEDQYNEINYNDIEGIIMDFHIFLGIEKMNITLKKVLVIKNYIDDNDDENFGFILGTDFMKEFDVEIEDVHDVYDERSLHRLKFTIQLNDIDDINEMDYNNFESVKDDAKSISSFVDDFTYEGAAAYASTSKNLKVKKKTATFRKKFKDNARTQDNTHGNSSIQDNTNKNSSTRDYTNESFSTQDNKQENSSTCTKYYYMIAAFILFLGFIGSIFNDNKYQKECLLIFEDKIDWLIILEEGIIPKTSLPRIYTNKSCLNVLNKSSLFQSNDLKPITDNVVYLRALHKLILDNYGNDLWELRERHIKDIKTISNTILNQHQSFLSISKSYSISKNYKIKNLIKKMKDIRITLTILIDSIKKAQSKWEKPSPGEVNCLNLLMAELTYIESYTEELREKIPIIDHVFMKLKDDIIRILKERDFGYYEIKIINRYLGLVQTFRRSYLIRNGLELR</sequence>
<evidence type="ECO:0000313" key="4">
    <source>
        <dbReference type="Proteomes" id="UP000615446"/>
    </source>
</evidence>
<reference evidence="3" key="1">
    <citation type="submission" date="2019-10" db="EMBL/GenBank/DDBJ databases">
        <title>Conservation and host-specific expression of non-tandemly repeated heterogenous ribosome RNA gene in arbuscular mycorrhizal fungi.</title>
        <authorList>
            <person name="Maeda T."/>
            <person name="Kobayashi Y."/>
            <person name="Nakagawa T."/>
            <person name="Ezawa T."/>
            <person name="Yamaguchi K."/>
            <person name="Bino T."/>
            <person name="Nishimoto Y."/>
            <person name="Shigenobu S."/>
            <person name="Kawaguchi M."/>
        </authorList>
    </citation>
    <scope>NUCLEOTIDE SEQUENCE</scope>
    <source>
        <strain evidence="3">HR1</strain>
    </source>
</reference>
<feature type="region of interest" description="Disordered" evidence="1">
    <location>
        <begin position="235"/>
        <end position="272"/>
    </location>
</feature>